<keyword evidence="6" id="KW-1185">Reference proteome</keyword>
<protein>
    <recommendedName>
        <fullName evidence="2">Major sperm protein</fullName>
    </recommendedName>
</protein>
<dbReference type="WormBase" id="F54H5.3">
    <property type="protein sequence ID" value="CE01966"/>
    <property type="gene ID" value="WBGene00018840"/>
</dbReference>
<dbReference type="PaxDb" id="6239-F54H5.3"/>
<evidence type="ECO:0000313" key="5">
    <source>
        <dbReference type="EMBL" id="CCD68188.1"/>
    </source>
</evidence>
<evidence type="ECO:0000313" key="7">
    <source>
        <dbReference type="WormBase" id="F54H5.3"/>
    </source>
</evidence>
<keyword evidence="2" id="KW-0206">Cytoskeleton</keyword>
<dbReference type="Gene3D" id="2.60.40.10">
    <property type="entry name" value="Immunoglobulins"/>
    <property type="match status" value="1"/>
</dbReference>
<dbReference type="SMR" id="P91330"/>
<dbReference type="RefSeq" id="NP_495345.1">
    <property type="nucleotide sequence ID" value="NM_062944.1"/>
</dbReference>
<gene>
    <name evidence="5" type="ORF">CELE_F54H5.3</name>
    <name evidence="5 7" type="ORF">F54H5.3</name>
</gene>
<feature type="region of interest" description="Disordered" evidence="3">
    <location>
        <begin position="136"/>
        <end position="188"/>
    </location>
</feature>
<dbReference type="CTD" id="186264"/>
<dbReference type="AGR" id="WB:WBGene00018840"/>
<dbReference type="eggNOG" id="KOG0439">
    <property type="taxonomic scope" value="Eukaryota"/>
</dbReference>
<feature type="compositionally biased region" description="Low complexity" evidence="3">
    <location>
        <begin position="174"/>
        <end position="186"/>
    </location>
</feature>
<dbReference type="Pfam" id="PF00635">
    <property type="entry name" value="Motile_Sperm"/>
    <property type="match status" value="1"/>
</dbReference>
<dbReference type="OrthoDB" id="264603at2759"/>
<dbReference type="KEGG" id="cel:CELE_F54H5.3"/>
<dbReference type="InterPro" id="IPR016763">
    <property type="entry name" value="VAP"/>
</dbReference>
<evidence type="ECO:0000256" key="3">
    <source>
        <dbReference type="SAM" id="MobiDB-lite"/>
    </source>
</evidence>
<evidence type="ECO:0000256" key="2">
    <source>
        <dbReference type="RuleBase" id="RU003425"/>
    </source>
</evidence>
<reference evidence="5 6" key="1">
    <citation type="journal article" date="1998" name="Science">
        <title>Genome sequence of the nematode C. elegans: a platform for investigating biology.</title>
        <authorList>
            <consortium name="The C. elegans sequencing consortium"/>
            <person name="Sulson J.E."/>
            <person name="Waterston R."/>
        </authorList>
    </citation>
    <scope>NUCLEOTIDE SEQUENCE [LARGE SCALE GENOMIC DNA]</scope>
    <source>
        <strain evidence="5 6">Bristol N2</strain>
    </source>
</reference>
<dbReference type="HOGENOM" id="CLU_086155_0_0_1"/>
<dbReference type="Proteomes" id="UP000001940">
    <property type="component" value="Chromosome II"/>
</dbReference>
<dbReference type="STRING" id="6239.F54H5.3.1"/>
<dbReference type="PANTHER" id="PTHR10809:SF164">
    <property type="entry name" value="MAJOR SPERM PROTEIN"/>
    <property type="match status" value="1"/>
</dbReference>
<dbReference type="GO" id="GO:0043495">
    <property type="term" value="F:protein-membrane adaptor activity"/>
    <property type="evidence" value="ECO:0000318"/>
    <property type="project" value="GO_Central"/>
</dbReference>
<dbReference type="PANTHER" id="PTHR10809">
    <property type="entry name" value="VESICLE-ASSOCIATED MEMBRANE PROTEIN-ASSOCIATED PROTEIN"/>
    <property type="match status" value="1"/>
</dbReference>
<comment type="function">
    <text evidence="2">Central component in molecular interactions underlying sperm crawling. Forms an extensive filament system that extends from sperm villipoda, along the leading edge of the pseudopod.</text>
</comment>
<dbReference type="UCSC" id="F54H5.3">
    <property type="organism name" value="c. elegans"/>
</dbReference>
<dbReference type="PIR" id="T25801">
    <property type="entry name" value="T25801"/>
</dbReference>
<comment type="similarity">
    <text evidence="1">Belongs to the VAMP-associated protein (VAP) (TC 9.B.17) family.</text>
</comment>
<dbReference type="OMA" id="FIIQAMK"/>
<dbReference type="InterPro" id="IPR000535">
    <property type="entry name" value="MSP_dom"/>
</dbReference>
<dbReference type="FunCoup" id="P91330">
    <property type="interactions" value="7"/>
</dbReference>
<dbReference type="GO" id="GO:0090158">
    <property type="term" value="P:endoplasmic reticulum membrane organization"/>
    <property type="evidence" value="ECO:0000318"/>
    <property type="project" value="GO_Central"/>
</dbReference>
<dbReference type="InterPro" id="IPR013783">
    <property type="entry name" value="Ig-like_fold"/>
</dbReference>
<keyword evidence="2" id="KW-0963">Cytoplasm</keyword>
<dbReference type="PROSITE" id="PS50202">
    <property type="entry name" value="MSP"/>
    <property type="match status" value="1"/>
</dbReference>
<sequence length="279" mass="30883">METKQSMDYIIKGPGGTTKPIAPKLITVNPLNIIIESNSGQIDKTLELKNIYPCRIAFRVRTNGPTRYTVCPSKGFLSNGEKVAIQITLIDGTKYQSNHQFIVQAMPSPGDFADRKFIWKQPNFLGIFTNTRVKTMRPAQSLPKSNPKSPAKVSTPTDSGMSSPVASSESLVTPSVPSWSKSPSSPIDHGKFAENINDLSVQVKKAIDEKNTRTSEMVSVVNQIKAVEVDLDRQAQLVNELSERVKRGEIQYSNLVMHERSLRVELGRLKNNEAESIGQ</sequence>
<name>P91330_CAEEL</name>
<accession>P91330</accession>
<feature type="compositionally biased region" description="Polar residues" evidence="3">
    <location>
        <begin position="142"/>
        <end position="173"/>
    </location>
</feature>
<feature type="domain" description="MSP" evidence="4">
    <location>
        <begin position="15"/>
        <end position="137"/>
    </location>
</feature>
<dbReference type="GO" id="GO:0005886">
    <property type="term" value="C:plasma membrane"/>
    <property type="evidence" value="ECO:0000318"/>
    <property type="project" value="GO_Central"/>
</dbReference>
<dbReference type="Reactome" id="R-CEL-9013405">
    <property type="pathway name" value="RHOD GTPase cycle"/>
</dbReference>
<dbReference type="AlphaFoldDB" id="P91330"/>
<dbReference type="EMBL" id="BX284602">
    <property type="protein sequence ID" value="CCD68188.1"/>
    <property type="molecule type" value="Genomic_DNA"/>
</dbReference>
<evidence type="ECO:0000256" key="1">
    <source>
        <dbReference type="ARBA" id="ARBA00008932"/>
    </source>
</evidence>
<dbReference type="GO" id="GO:0061817">
    <property type="term" value="P:endoplasmic reticulum-plasma membrane tethering"/>
    <property type="evidence" value="ECO:0000318"/>
    <property type="project" value="GO_Central"/>
</dbReference>
<organism evidence="5 6">
    <name type="scientific">Caenorhabditis elegans</name>
    <dbReference type="NCBI Taxonomy" id="6239"/>
    <lineage>
        <taxon>Eukaryota</taxon>
        <taxon>Metazoa</taxon>
        <taxon>Ecdysozoa</taxon>
        <taxon>Nematoda</taxon>
        <taxon>Chromadorea</taxon>
        <taxon>Rhabditida</taxon>
        <taxon>Rhabditina</taxon>
        <taxon>Rhabditomorpha</taxon>
        <taxon>Rhabditoidea</taxon>
        <taxon>Rhabditidae</taxon>
        <taxon>Peloderinae</taxon>
        <taxon>Caenorhabditis</taxon>
    </lineage>
</organism>
<dbReference type="SUPFAM" id="SSF49354">
    <property type="entry name" value="PapD-like"/>
    <property type="match status" value="1"/>
</dbReference>
<evidence type="ECO:0000259" key="4">
    <source>
        <dbReference type="PROSITE" id="PS50202"/>
    </source>
</evidence>
<evidence type="ECO:0000313" key="6">
    <source>
        <dbReference type="Proteomes" id="UP000001940"/>
    </source>
</evidence>
<proteinExistence type="inferred from homology"/>
<dbReference type="GeneID" id="186264"/>
<dbReference type="InterPro" id="IPR008962">
    <property type="entry name" value="PapD-like_sf"/>
</dbReference>
<dbReference type="InParanoid" id="P91330"/>
<dbReference type="Bgee" id="WBGene00018840">
    <property type="expression patterns" value="Expressed in adult organism and 1 other cell type or tissue"/>
</dbReference>
<dbReference type="GO" id="GO:0005789">
    <property type="term" value="C:endoplasmic reticulum membrane"/>
    <property type="evidence" value="ECO:0000318"/>
    <property type="project" value="GO_Central"/>
</dbReference>